<keyword evidence="4" id="KW-1185">Reference proteome</keyword>
<dbReference type="OrthoDB" id="2019938at2759"/>
<evidence type="ECO:0000313" key="4">
    <source>
        <dbReference type="Proteomes" id="UP000087171"/>
    </source>
</evidence>
<dbReference type="PaxDb" id="3827-XP_004511813.1"/>
<dbReference type="InterPro" id="IPR002912">
    <property type="entry name" value="ACT_dom"/>
</dbReference>
<dbReference type="InterPro" id="IPR045865">
    <property type="entry name" value="ACT-like_dom_sf"/>
</dbReference>
<comment type="function">
    <text evidence="2">Binds amino acids.</text>
</comment>
<feature type="domain" description="ACT" evidence="3">
    <location>
        <begin position="364"/>
        <end position="443"/>
    </location>
</feature>
<reference evidence="5 6" key="2">
    <citation type="submission" date="2025-04" db="UniProtKB">
        <authorList>
            <consortium name="RefSeq"/>
        </authorList>
    </citation>
    <scope>IDENTIFICATION</scope>
    <source>
        <tissue evidence="5 6">Etiolated seedlings</tissue>
    </source>
</reference>
<dbReference type="InterPro" id="IPR040217">
    <property type="entry name" value="ACR1-12"/>
</dbReference>
<feature type="domain" description="ACT" evidence="3">
    <location>
        <begin position="39"/>
        <end position="114"/>
    </location>
</feature>
<dbReference type="Proteomes" id="UP000087171">
    <property type="component" value="Chromosome Ca8"/>
</dbReference>
<feature type="domain" description="ACT" evidence="3">
    <location>
        <begin position="142"/>
        <end position="222"/>
    </location>
</feature>
<dbReference type="GO" id="GO:0016597">
    <property type="term" value="F:amino acid binding"/>
    <property type="evidence" value="ECO:0007669"/>
    <property type="project" value="UniProtKB-UniRule"/>
</dbReference>
<dbReference type="eggNOG" id="ENOG502QQHS">
    <property type="taxonomic scope" value="Eukaryota"/>
</dbReference>
<proteinExistence type="predicted"/>
<dbReference type="RefSeq" id="XP_027193111.1">
    <property type="nucleotide sequence ID" value="XM_027337310.1"/>
</dbReference>
<keyword evidence="1 2" id="KW-0677">Repeat</keyword>
<dbReference type="RefSeq" id="XP_004511813.1">
    <property type="nucleotide sequence ID" value="XM_004511756.3"/>
</dbReference>
<dbReference type="CDD" id="cd04895">
    <property type="entry name" value="ACT_ACR_1"/>
    <property type="match status" value="1"/>
</dbReference>
<dbReference type="Gene3D" id="3.30.70.260">
    <property type="match status" value="1"/>
</dbReference>
<dbReference type="PROSITE" id="PS51671">
    <property type="entry name" value="ACT"/>
    <property type="match status" value="3"/>
</dbReference>
<evidence type="ECO:0000256" key="1">
    <source>
        <dbReference type="ARBA" id="ARBA00022737"/>
    </source>
</evidence>
<evidence type="ECO:0000256" key="2">
    <source>
        <dbReference type="RuleBase" id="RU369043"/>
    </source>
</evidence>
<accession>A0A1S3EFB7</accession>
<sequence>MEMVFHSRIDREIETLIETIHPPKPRVCIDNDSCKDCTVVKVDSANKYGILLEMVQVLTDLDLIISKSYISSDGGWFMDVFHVTDQAGKKLTDNNLMLQIEKELGATRAKGDIITDDVTEDDSYEESQSKYSKQIVSTEDTALEMSVMDRPGLLSEISAVLLELGCNIISATAWTHNKRAACILYVEEASKPGPIKDPKRLAQVKEQLESVVEARGDKGERKSVRLRNFADGRTHTERRLHQLMYADRDYEGCHACHGDSSGEHRNGCDGTHVTISRCEDRGYWVVNVTSRDRPKLLFDTVCVLRDMQYVVFHAAISSKKSIANQEYYIRHKVDSSALRTESERKKLILCIIAAIARRVSHGLRVDICTENKMGLLSKVTRVIRENGLSIPRVEIGTRGENVVGTFFVTDSSGQEVNPNIAELLRQECGGSVDVDIDHKMSPHILSRSSSSLSISENSNIVEDRPRLSIGNMLWSHIGRISSNFGPTRS</sequence>
<dbReference type="KEGG" id="cam:101513334"/>
<dbReference type="GeneID" id="101513334"/>
<dbReference type="SUPFAM" id="SSF55021">
    <property type="entry name" value="ACT-like"/>
    <property type="match status" value="3"/>
</dbReference>
<evidence type="ECO:0000259" key="3">
    <source>
        <dbReference type="PROSITE" id="PS51671"/>
    </source>
</evidence>
<dbReference type="PANTHER" id="PTHR31096">
    <property type="entry name" value="ACT DOMAIN-CONTAINING PROTEIN ACR4-RELATED"/>
    <property type="match status" value="1"/>
</dbReference>
<organism evidence="4 5">
    <name type="scientific">Cicer arietinum</name>
    <name type="common">Chickpea</name>
    <name type="synonym">Garbanzo</name>
    <dbReference type="NCBI Taxonomy" id="3827"/>
    <lineage>
        <taxon>Eukaryota</taxon>
        <taxon>Viridiplantae</taxon>
        <taxon>Streptophyta</taxon>
        <taxon>Embryophyta</taxon>
        <taxon>Tracheophyta</taxon>
        <taxon>Spermatophyta</taxon>
        <taxon>Magnoliopsida</taxon>
        <taxon>eudicotyledons</taxon>
        <taxon>Gunneridae</taxon>
        <taxon>Pentapetalae</taxon>
        <taxon>rosids</taxon>
        <taxon>fabids</taxon>
        <taxon>Fabales</taxon>
        <taxon>Fabaceae</taxon>
        <taxon>Papilionoideae</taxon>
        <taxon>50 kb inversion clade</taxon>
        <taxon>NPAAA clade</taxon>
        <taxon>Hologalegina</taxon>
        <taxon>IRL clade</taxon>
        <taxon>Cicereae</taxon>
        <taxon>Cicer</taxon>
    </lineage>
</organism>
<evidence type="ECO:0000313" key="6">
    <source>
        <dbReference type="RefSeq" id="XP_027193111.1"/>
    </source>
</evidence>
<dbReference type="Pfam" id="PF01842">
    <property type="entry name" value="ACT"/>
    <property type="match status" value="2"/>
</dbReference>
<evidence type="ECO:0000313" key="5">
    <source>
        <dbReference type="RefSeq" id="XP_004511813.1"/>
    </source>
</evidence>
<name>A0A1S3EFB7_CICAR</name>
<gene>
    <name evidence="5 6" type="primary">LOC101513334</name>
</gene>
<dbReference type="STRING" id="3827.A0A1S3EFB7"/>
<protein>
    <recommendedName>
        <fullName evidence="2">ACT domain-containing protein ACR</fullName>
    </recommendedName>
    <alternativeName>
        <fullName evidence="2">Protein ACT DOMAIN REPEATS</fullName>
    </alternativeName>
</protein>
<reference evidence="4" key="1">
    <citation type="journal article" date="2013" name="Nat. Biotechnol.">
        <title>Draft genome sequence of chickpea (Cicer arietinum) provides a resource for trait improvement.</title>
        <authorList>
            <person name="Varshney R.K."/>
            <person name="Song C."/>
            <person name="Saxena R.K."/>
            <person name="Azam S."/>
            <person name="Yu S."/>
            <person name="Sharpe A.G."/>
            <person name="Cannon S."/>
            <person name="Baek J."/>
            <person name="Rosen B.D."/>
            <person name="Tar'an B."/>
            <person name="Millan T."/>
            <person name="Zhang X."/>
            <person name="Ramsay L.D."/>
            <person name="Iwata A."/>
            <person name="Wang Y."/>
            <person name="Nelson W."/>
            <person name="Farmer A.D."/>
            <person name="Gaur P.M."/>
            <person name="Soderlund C."/>
            <person name="Penmetsa R.V."/>
            <person name="Xu C."/>
            <person name="Bharti A.K."/>
            <person name="He W."/>
            <person name="Winter P."/>
            <person name="Zhao S."/>
            <person name="Hane J.K."/>
            <person name="Carrasquilla-Garcia N."/>
            <person name="Condie J.A."/>
            <person name="Upadhyaya H.D."/>
            <person name="Luo M.C."/>
            <person name="Thudi M."/>
            <person name="Gowda C.L."/>
            <person name="Singh N.P."/>
            <person name="Lichtenzveig J."/>
            <person name="Gali K.K."/>
            <person name="Rubio J."/>
            <person name="Nadarajan N."/>
            <person name="Dolezel J."/>
            <person name="Bansal K.C."/>
            <person name="Xu X."/>
            <person name="Edwards D."/>
            <person name="Zhang G."/>
            <person name="Kahl G."/>
            <person name="Gil J."/>
            <person name="Singh K.B."/>
            <person name="Datta S.K."/>
            <person name="Jackson S.A."/>
            <person name="Wang J."/>
            <person name="Cook D.R."/>
        </authorList>
    </citation>
    <scope>NUCLEOTIDE SEQUENCE [LARGE SCALE GENOMIC DNA]</scope>
    <source>
        <strain evidence="4">cv. CDC Frontier</strain>
    </source>
</reference>
<dbReference type="AlphaFoldDB" id="A0A1S3EFB7"/>
<dbReference type="PANTHER" id="PTHR31096:SF7">
    <property type="entry name" value="ACT DOMAIN-CONTAINING PROTEIN ACR1"/>
    <property type="match status" value="1"/>
</dbReference>